<reference evidence="1 2" key="1">
    <citation type="submission" date="2016-03" db="EMBL/GenBank/DDBJ databases">
        <title>Comparative genomics of the ectomycorrhizal sister species Rhizopogon vinicolor and Rhizopogon vesiculosus (Basidiomycota: Boletales) reveals a divergence of the mating type B locus.</title>
        <authorList>
            <person name="Mujic A.B."/>
            <person name="Kuo A."/>
            <person name="Tritt A."/>
            <person name="Lipzen A."/>
            <person name="Chen C."/>
            <person name="Johnson J."/>
            <person name="Sharma A."/>
            <person name="Barry K."/>
            <person name="Grigoriev I.V."/>
            <person name="Spatafora J.W."/>
        </authorList>
    </citation>
    <scope>NUCLEOTIDE SEQUENCE [LARGE SCALE GENOMIC DNA]</scope>
    <source>
        <strain evidence="1 2">AM-OR11-056</strain>
    </source>
</reference>
<proteinExistence type="predicted"/>
<keyword evidence="2" id="KW-1185">Reference proteome</keyword>
<sequence length="59" mass="6822">MRIREVEDEWPLFVAMFAPLEAETKADKETPINQMFTYDHPLGWTPAHTPPSFLNMADS</sequence>
<dbReference type="Proteomes" id="UP000183567">
    <property type="component" value="Unassembled WGS sequence"/>
</dbReference>
<accession>A0A1J8PY67</accession>
<evidence type="ECO:0000313" key="1">
    <source>
        <dbReference type="EMBL" id="OJA12683.1"/>
    </source>
</evidence>
<protein>
    <submittedName>
        <fullName evidence="1">Uncharacterized protein</fullName>
    </submittedName>
</protein>
<organism evidence="1 2">
    <name type="scientific">Rhizopogon vesiculosus</name>
    <dbReference type="NCBI Taxonomy" id="180088"/>
    <lineage>
        <taxon>Eukaryota</taxon>
        <taxon>Fungi</taxon>
        <taxon>Dikarya</taxon>
        <taxon>Basidiomycota</taxon>
        <taxon>Agaricomycotina</taxon>
        <taxon>Agaricomycetes</taxon>
        <taxon>Agaricomycetidae</taxon>
        <taxon>Boletales</taxon>
        <taxon>Suillineae</taxon>
        <taxon>Rhizopogonaceae</taxon>
        <taxon>Rhizopogon</taxon>
    </lineage>
</organism>
<dbReference type="AlphaFoldDB" id="A0A1J8PY67"/>
<comment type="caution">
    <text evidence="1">The sequence shown here is derived from an EMBL/GenBank/DDBJ whole genome shotgun (WGS) entry which is preliminary data.</text>
</comment>
<name>A0A1J8PY67_9AGAM</name>
<gene>
    <name evidence="1" type="ORF">AZE42_10328</name>
</gene>
<dbReference type="EMBL" id="LVVM01004534">
    <property type="protein sequence ID" value="OJA12683.1"/>
    <property type="molecule type" value="Genomic_DNA"/>
</dbReference>
<evidence type="ECO:0000313" key="2">
    <source>
        <dbReference type="Proteomes" id="UP000183567"/>
    </source>
</evidence>